<protein>
    <submittedName>
        <fullName evidence="1">Uncharacterized protein</fullName>
    </submittedName>
</protein>
<dbReference type="AlphaFoldDB" id="A0A6J4SWJ0"/>
<reference evidence="1" key="1">
    <citation type="submission" date="2020-02" db="EMBL/GenBank/DDBJ databases">
        <authorList>
            <person name="Meier V. D."/>
        </authorList>
    </citation>
    <scope>NUCLEOTIDE SEQUENCE</scope>
    <source>
        <strain evidence="1">AVDCRST_MAG69</strain>
    </source>
</reference>
<organism evidence="1">
    <name type="scientific">uncultured Solirubrobacteraceae bacterium</name>
    <dbReference type="NCBI Taxonomy" id="1162706"/>
    <lineage>
        <taxon>Bacteria</taxon>
        <taxon>Bacillati</taxon>
        <taxon>Actinomycetota</taxon>
        <taxon>Thermoleophilia</taxon>
        <taxon>Solirubrobacterales</taxon>
        <taxon>Solirubrobacteraceae</taxon>
        <taxon>environmental samples</taxon>
    </lineage>
</organism>
<evidence type="ECO:0000313" key="1">
    <source>
        <dbReference type="EMBL" id="CAA9507484.1"/>
    </source>
</evidence>
<dbReference type="EMBL" id="CADCVP010000246">
    <property type="protein sequence ID" value="CAA9507484.1"/>
    <property type="molecule type" value="Genomic_DNA"/>
</dbReference>
<feature type="non-terminal residue" evidence="1">
    <location>
        <position position="1"/>
    </location>
</feature>
<sequence length="176" mass="18481">PNRALNDTLAAFVAEAAHQLTEEVAGGAEISFELAEQSGLSAPLYCYRPLSDAYIAERAGLLSRLPTFRAAAQGLAELPNLAGYLHVRGVGADRRRLAESAPTAFLCAVWAESSDFTVDADRFDVAYEELERIGYAGSSQSLVVAPIDGLVLESDQVALGGGLSLVRGGTQDALPA</sequence>
<accession>A0A6J4SWJ0</accession>
<name>A0A6J4SWJ0_9ACTN</name>
<gene>
    <name evidence="1" type="ORF">AVDCRST_MAG69-2286</name>
</gene>
<proteinExistence type="predicted"/>